<evidence type="ECO:0000256" key="6">
    <source>
        <dbReference type="ARBA" id="ARBA00022679"/>
    </source>
</evidence>
<keyword evidence="10" id="KW-0547">Nucleotide-binding</keyword>
<accession>A0AAD5TAF5</accession>
<dbReference type="PROSITE" id="PS50181">
    <property type="entry name" value="FBOX"/>
    <property type="match status" value="1"/>
</dbReference>
<dbReference type="CDD" id="cd09917">
    <property type="entry name" value="F-box_SF"/>
    <property type="match status" value="1"/>
</dbReference>
<dbReference type="Proteomes" id="UP001211907">
    <property type="component" value="Unassembled WGS sequence"/>
</dbReference>
<comment type="caution">
    <text evidence="19">The sequence shown here is derived from an EMBL/GenBank/DDBJ whole genome shotgun (WGS) entry which is preliminary data.</text>
</comment>
<reference evidence="19" key="1">
    <citation type="submission" date="2020-05" db="EMBL/GenBank/DDBJ databases">
        <title>Phylogenomic resolution of chytrid fungi.</title>
        <authorList>
            <person name="Stajich J.E."/>
            <person name="Amses K."/>
            <person name="Simmons R."/>
            <person name="Seto K."/>
            <person name="Myers J."/>
            <person name="Bonds A."/>
            <person name="Quandt C.A."/>
            <person name="Barry K."/>
            <person name="Liu P."/>
            <person name="Grigoriev I."/>
            <person name="Longcore J.E."/>
            <person name="James T.Y."/>
        </authorList>
    </citation>
    <scope>NUCLEOTIDE SEQUENCE</scope>
    <source>
        <strain evidence="19">JEL0513</strain>
    </source>
</reference>
<dbReference type="GO" id="GO:0004674">
    <property type="term" value="F:protein serine/threonine kinase activity"/>
    <property type="evidence" value="ECO:0007669"/>
    <property type="project" value="UniProtKB-EC"/>
</dbReference>
<protein>
    <recommendedName>
        <fullName evidence="2">non-specific serine/threonine protein kinase</fullName>
        <ecNumber evidence="2">2.7.11.1</ecNumber>
    </recommendedName>
</protein>
<keyword evidence="14" id="KW-0675">Receptor</keyword>
<dbReference type="SUPFAM" id="SSF81383">
    <property type="entry name" value="F-box domain"/>
    <property type="match status" value="1"/>
</dbReference>
<evidence type="ECO:0000256" key="17">
    <source>
        <dbReference type="ARBA" id="ARBA00048679"/>
    </source>
</evidence>
<keyword evidence="15" id="KW-0325">Glycoprotein</keyword>
<keyword evidence="13" id="KW-0472">Membrane</keyword>
<comment type="catalytic activity">
    <reaction evidence="17">
        <text>L-seryl-[protein] + ATP = O-phospho-L-seryl-[protein] + ADP + H(+)</text>
        <dbReference type="Rhea" id="RHEA:17989"/>
        <dbReference type="Rhea" id="RHEA-COMP:9863"/>
        <dbReference type="Rhea" id="RHEA-COMP:11604"/>
        <dbReference type="ChEBI" id="CHEBI:15378"/>
        <dbReference type="ChEBI" id="CHEBI:29999"/>
        <dbReference type="ChEBI" id="CHEBI:30616"/>
        <dbReference type="ChEBI" id="CHEBI:83421"/>
        <dbReference type="ChEBI" id="CHEBI:456216"/>
        <dbReference type="EC" id="2.7.11.1"/>
    </reaction>
</comment>
<dbReference type="InterPro" id="IPR032675">
    <property type="entry name" value="LRR_dom_sf"/>
</dbReference>
<evidence type="ECO:0000256" key="3">
    <source>
        <dbReference type="ARBA" id="ARBA00022475"/>
    </source>
</evidence>
<evidence type="ECO:0000256" key="11">
    <source>
        <dbReference type="ARBA" id="ARBA00022840"/>
    </source>
</evidence>
<evidence type="ECO:0000256" key="10">
    <source>
        <dbReference type="ARBA" id="ARBA00022741"/>
    </source>
</evidence>
<evidence type="ECO:0000256" key="4">
    <source>
        <dbReference type="ARBA" id="ARBA00022553"/>
    </source>
</evidence>
<gene>
    <name evidence="19" type="ORF">HK100_004754</name>
</gene>
<dbReference type="EMBL" id="JADGJH010000023">
    <property type="protein sequence ID" value="KAJ3141966.1"/>
    <property type="molecule type" value="Genomic_DNA"/>
</dbReference>
<dbReference type="GO" id="GO:0005524">
    <property type="term" value="F:ATP binding"/>
    <property type="evidence" value="ECO:0007669"/>
    <property type="project" value="UniProtKB-KW"/>
</dbReference>
<keyword evidence="3" id="KW-1003">Cell membrane</keyword>
<evidence type="ECO:0000313" key="19">
    <source>
        <dbReference type="EMBL" id="KAJ3141966.1"/>
    </source>
</evidence>
<dbReference type="InterPro" id="IPR050647">
    <property type="entry name" value="Plant_LRR-RLKs"/>
</dbReference>
<keyword evidence="20" id="KW-1185">Reference proteome</keyword>
<dbReference type="InterPro" id="IPR001611">
    <property type="entry name" value="Leu-rich_rpt"/>
</dbReference>
<proteinExistence type="predicted"/>
<dbReference type="InterPro" id="IPR003591">
    <property type="entry name" value="Leu-rich_rpt_typical-subtyp"/>
</dbReference>
<evidence type="ECO:0000259" key="18">
    <source>
        <dbReference type="PROSITE" id="PS50181"/>
    </source>
</evidence>
<dbReference type="Gene3D" id="3.80.10.10">
    <property type="entry name" value="Ribonuclease Inhibitor"/>
    <property type="match status" value="1"/>
</dbReference>
<dbReference type="FunFam" id="3.80.10.10:FF:000129">
    <property type="entry name" value="Leucine-rich repeat receptor-like kinase"/>
    <property type="match status" value="1"/>
</dbReference>
<dbReference type="GO" id="GO:0033612">
    <property type="term" value="F:receptor serine/threonine kinase binding"/>
    <property type="evidence" value="ECO:0007669"/>
    <property type="project" value="TreeGrafter"/>
</dbReference>
<evidence type="ECO:0000256" key="13">
    <source>
        <dbReference type="ARBA" id="ARBA00023136"/>
    </source>
</evidence>
<keyword evidence="5" id="KW-0433">Leucine-rich repeat</keyword>
<dbReference type="EC" id="2.7.11.1" evidence="2"/>
<sequence length="436" mass="49268">MNVCPTPDSSPHQHESSNKISDLSCFVIQNAAAIALPKLMFNFKSFELTSHLVGLPGKYEQSAFLNSVQSRQKLGLFQSKLPPEIMQRIFEYIPLRHLLFCVAQLCKYVRSCIMDRSFVASTLKYRQKELMAPSSLKKLPQQIAWMHLPTPYQLEFAKFLQCKKPRRINWRYLDLTGVIPSGIGLIYSLKSLFLQGNRLFGSIPDEIGELVFLQFLDLSENNLSGSIPASLGKLNCLMELLLKENKFTGSIPREICALNNLNILDLSHNKFSGAIPPGLFENEHLRSIYLNNNELSGSIIIFPSLLNKPNLETILLNSNKLTGNVPSQLSKFTNLLGVKLSNNFLVGNIPEILAEMKQLRTIDLSDNQLQGIIPEFRETVDLRIDGNRDVDKSFTVVERIMEKECIACEFDCRAQCTCVGQGEPKKRRVETRNGDI</sequence>
<evidence type="ECO:0000256" key="1">
    <source>
        <dbReference type="ARBA" id="ARBA00004251"/>
    </source>
</evidence>
<keyword evidence="8" id="KW-0732">Signal</keyword>
<comment type="subcellular location">
    <subcellularLocation>
        <location evidence="1">Cell membrane</location>
        <topology evidence="1">Single-pass type I membrane protein</topology>
    </subcellularLocation>
</comment>
<evidence type="ECO:0000256" key="2">
    <source>
        <dbReference type="ARBA" id="ARBA00012513"/>
    </source>
</evidence>
<feature type="domain" description="F-box" evidence="18">
    <location>
        <begin position="75"/>
        <end position="128"/>
    </location>
</feature>
<dbReference type="SUPFAM" id="SSF52058">
    <property type="entry name" value="L domain-like"/>
    <property type="match status" value="1"/>
</dbReference>
<evidence type="ECO:0000256" key="5">
    <source>
        <dbReference type="ARBA" id="ARBA00022614"/>
    </source>
</evidence>
<dbReference type="InterPro" id="IPR036047">
    <property type="entry name" value="F-box-like_dom_sf"/>
</dbReference>
<dbReference type="Pfam" id="PF00560">
    <property type="entry name" value="LRR_1"/>
    <property type="match status" value="5"/>
</dbReference>
<keyword evidence="11" id="KW-0067">ATP-binding</keyword>
<dbReference type="PRINTS" id="PR00019">
    <property type="entry name" value="LEURICHRPT"/>
</dbReference>
<dbReference type="AlphaFoldDB" id="A0AAD5TAF5"/>
<name>A0AAD5TAF5_9FUNG</name>
<dbReference type="PANTHER" id="PTHR48056:SF37">
    <property type="entry name" value="PROTEIN KINASE DOMAIN-CONTAINING PROTEIN"/>
    <property type="match status" value="1"/>
</dbReference>
<evidence type="ECO:0000256" key="16">
    <source>
        <dbReference type="ARBA" id="ARBA00047899"/>
    </source>
</evidence>
<evidence type="ECO:0000256" key="15">
    <source>
        <dbReference type="ARBA" id="ARBA00023180"/>
    </source>
</evidence>
<dbReference type="FunFam" id="3.80.10.10:FF:000416">
    <property type="entry name" value="Probable leucine-rich repeat receptor-like protein kinase At5g63930"/>
    <property type="match status" value="1"/>
</dbReference>
<keyword evidence="7" id="KW-0812">Transmembrane</keyword>
<evidence type="ECO:0000256" key="12">
    <source>
        <dbReference type="ARBA" id="ARBA00022989"/>
    </source>
</evidence>
<keyword evidence="12" id="KW-1133">Transmembrane helix</keyword>
<comment type="catalytic activity">
    <reaction evidence="16">
        <text>L-threonyl-[protein] + ATP = O-phospho-L-threonyl-[protein] + ADP + H(+)</text>
        <dbReference type="Rhea" id="RHEA:46608"/>
        <dbReference type="Rhea" id="RHEA-COMP:11060"/>
        <dbReference type="Rhea" id="RHEA-COMP:11605"/>
        <dbReference type="ChEBI" id="CHEBI:15378"/>
        <dbReference type="ChEBI" id="CHEBI:30013"/>
        <dbReference type="ChEBI" id="CHEBI:30616"/>
        <dbReference type="ChEBI" id="CHEBI:61977"/>
        <dbReference type="ChEBI" id="CHEBI:456216"/>
        <dbReference type="EC" id="2.7.11.1"/>
    </reaction>
</comment>
<evidence type="ECO:0000256" key="8">
    <source>
        <dbReference type="ARBA" id="ARBA00022729"/>
    </source>
</evidence>
<dbReference type="SMART" id="SM00369">
    <property type="entry name" value="LRR_TYP"/>
    <property type="match status" value="3"/>
</dbReference>
<dbReference type="GO" id="GO:0005886">
    <property type="term" value="C:plasma membrane"/>
    <property type="evidence" value="ECO:0007669"/>
    <property type="project" value="UniProtKB-SubCell"/>
</dbReference>
<dbReference type="Pfam" id="PF12937">
    <property type="entry name" value="F-box-like"/>
    <property type="match status" value="1"/>
</dbReference>
<keyword evidence="6" id="KW-0808">Transferase</keyword>
<evidence type="ECO:0000313" key="20">
    <source>
        <dbReference type="Proteomes" id="UP001211907"/>
    </source>
</evidence>
<evidence type="ECO:0000256" key="9">
    <source>
        <dbReference type="ARBA" id="ARBA00022737"/>
    </source>
</evidence>
<evidence type="ECO:0000256" key="7">
    <source>
        <dbReference type="ARBA" id="ARBA00022692"/>
    </source>
</evidence>
<dbReference type="PANTHER" id="PTHR48056">
    <property type="entry name" value="LRR RECEPTOR-LIKE SERINE/THREONINE-PROTEIN KINASE-RELATED"/>
    <property type="match status" value="1"/>
</dbReference>
<dbReference type="InterPro" id="IPR001810">
    <property type="entry name" value="F-box_dom"/>
</dbReference>
<keyword evidence="9" id="KW-0677">Repeat</keyword>
<evidence type="ECO:0000256" key="14">
    <source>
        <dbReference type="ARBA" id="ARBA00023170"/>
    </source>
</evidence>
<organism evidence="19 20">
    <name type="scientific">Physocladia obscura</name>
    <dbReference type="NCBI Taxonomy" id="109957"/>
    <lineage>
        <taxon>Eukaryota</taxon>
        <taxon>Fungi</taxon>
        <taxon>Fungi incertae sedis</taxon>
        <taxon>Chytridiomycota</taxon>
        <taxon>Chytridiomycota incertae sedis</taxon>
        <taxon>Chytridiomycetes</taxon>
        <taxon>Chytridiales</taxon>
        <taxon>Chytriomycetaceae</taxon>
        <taxon>Physocladia</taxon>
    </lineage>
</organism>
<keyword evidence="4" id="KW-0597">Phosphoprotein</keyword>